<dbReference type="Gene3D" id="2.10.25.10">
    <property type="entry name" value="Laminin"/>
    <property type="match status" value="2"/>
</dbReference>
<gene>
    <name evidence="13" type="primary">LOC108629312</name>
</gene>
<feature type="non-terminal residue" evidence="13">
    <location>
        <position position="1"/>
    </location>
</feature>
<keyword evidence="6" id="KW-0472">Membrane</keyword>
<sequence>WTGDLCDVPICRKGCDPLQGYCRRPGECRCKLGFYGELCDKCVALPGCQHGSCNVSFECACDPGWKGMFCSEPICAGDCLSSQGYCEKPGECSRRCICPLGYMGRQCQIKTMVPSTELIPPMPELNNTDSNPQLVLIHSQENGNDNEEQTAEPLGPIVITDPPTTIDPAATVGKWPTEPPTEPPATERDDENET</sequence>
<keyword evidence="4" id="KW-0677">Repeat</keyword>
<comment type="subcellular location">
    <subcellularLocation>
        <location evidence="1">Membrane</location>
        <topology evidence="1">Single-pass type I membrane protein</topology>
    </subcellularLocation>
</comment>
<evidence type="ECO:0000256" key="5">
    <source>
        <dbReference type="ARBA" id="ARBA00022989"/>
    </source>
</evidence>
<dbReference type="SUPFAM" id="SSF57196">
    <property type="entry name" value="EGF/Laminin"/>
    <property type="match status" value="1"/>
</dbReference>
<dbReference type="InterPro" id="IPR000742">
    <property type="entry name" value="EGF"/>
</dbReference>
<name>A0AAJ7S7Y1_9HYME</name>
<evidence type="ECO:0000256" key="6">
    <source>
        <dbReference type="ARBA" id="ARBA00023136"/>
    </source>
</evidence>
<feature type="domain" description="EGF-like" evidence="11">
    <location>
        <begin position="7"/>
        <end position="40"/>
    </location>
</feature>
<dbReference type="GeneID" id="108629312"/>
<dbReference type="PROSITE" id="PS01186">
    <property type="entry name" value="EGF_2"/>
    <property type="match status" value="1"/>
</dbReference>
<evidence type="ECO:0000256" key="2">
    <source>
        <dbReference type="ARBA" id="ARBA00022536"/>
    </source>
</evidence>
<feature type="compositionally biased region" description="Low complexity" evidence="10">
    <location>
        <begin position="156"/>
        <end position="172"/>
    </location>
</feature>
<evidence type="ECO:0000256" key="4">
    <source>
        <dbReference type="ARBA" id="ARBA00022737"/>
    </source>
</evidence>
<keyword evidence="5" id="KW-1133">Transmembrane helix</keyword>
<keyword evidence="8" id="KW-0325">Glycoprotein</keyword>
<dbReference type="PANTHER" id="PTHR11219">
    <property type="entry name" value="TENEURIN AND N-ACETYLGLUCOSAMINE-1-PHOSPHODIESTER ALPHA-N-ACETYLGLUCOSAMINIDASE"/>
    <property type="match status" value="1"/>
</dbReference>
<organism evidence="12 13">
    <name type="scientific">Ceratina calcarata</name>
    <dbReference type="NCBI Taxonomy" id="156304"/>
    <lineage>
        <taxon>Eukaryota</taxon>
        <taxon>Metazoa</taxon>
        <taxon>Ecdysozoa</taxon>
        <taxon>Arthropoda</taxon>
        <taxon>Hexapoda</taxon>
        <taxon>Insecta</taxon>
        <taxon>Pterygota</taxon>
        <taxon>Neoptera</taxon>
        <taxon>Endopterygota</taxon>
        <taxon>Hymenoptera</taxon>
        <taxon>Apocrita</taxon>
        <taxon>Aculeata</taxon>
        <taxon>Apoidea</taxon>
        <taxon>Anthophila</taxon>
        <taxon>Apidae</taxon>
        <taxon>Ceratina</taxon>
        <taxon>Zadontomerus</taxon>
    </lineage>
</organism>
<dbReference type="FunFam" id="2.10.25.10:FF:000018">
    <property type="entry name" value="Delta-like 1"/>
    <property type="match status" value="1"/>
</dbReference>
<dbReference type="AlphaFoldDB" id="A0AAJ7S7Y1"/>
<dbReference type="PROSITE" id="PS50026">
    <property type="entry name" value="EGF_3"/>
    <property type="match status" value="1"/>
</dbReference>
<dbReference type="PROSITE" id="PS00022">
    <property type="entry name" value="EGF_1"/>
    <property type="match status" value="2"/>
</dbReference>
<proteinExistence type="predicted"/>
<feature type="region of interest" description="Disordered" evidence="10">
    <location>
        <begin position="143"/>
        <end position="194"/>
    </location>
</feature>
<evidence type="ECO:0000256" key="1">
    <source>
        <dbReference type="ARBA" id="ARBA00004479"/>
    </source>
</evidence>
<dbReference type="Proteomes" id="UP000694925">
    <property type="component" value="Unplaced"/>
</dbReference>
<keyword evidence="2 9" id="KW-0245">EGF-like domain</keyword>
<protein>
    <submittedName>
        <fullName evidence="13">Delta-like protein C</fullName>
    </submittedName>
</protein>
<feature type="disulfide bond" evidence="9">
    <location>
        <begin position="30"/>
        <end position="39"/>
    </location>
</feature>
<evidence type="ECO:0000259" key="11">
    <source>
        <dbReference type="PROSITE" id="PS50026"/>
    </source>
</evidence>
<evidence type="ECO:0000256" key="7">
    <source>
        <dbReference type="ARBA" id="ARBA00023157"/>
    </source>
</evidence>
<dbReference type="GO" id="GO:0016020">
    <property type="term" value="C:membrane"/>
    <property type="evidence" value="ECO:0007669"/>
    <property type="project" value="UniProtKB-SubCell"/>
</dbReference>
<evidence type="ECO:0000256" key="3">
    <source>
        <dbReference type="ARBA" id="ARBA00022692"/>
    </source>
</evidence>
<accession>A0AAJ7S7Y1</accession>
<dbReference type="RefSeq" id="XP_026672987.1">
    <property type="nucleotide sequence ID" value="XM_026817186.1"/>
</dbReference>
<dbReference type="KEGG" id="ccal:108629312"/>
<keyword evidence="12" id="KW-1185">Reference proteome</keyword>
<dbReference type="PANTHER" id="PTHR11219:SF69">
    <property type="entry name" value="TENEURIN-A"/>
    <property type="match status" value="1"/>
</dbReference>
<dbReference type="SMART" id="SM00181">
    <property type="entry name" value="EGF"/>
    <property type="match status" value="3"/>
</dbReference>
<comment type="caution">
    <text evidence="9">Lacks conserved residue(s) required for the propagation of feature annotation.</text>
</comment>
<evidence type="ECO:0000313" key="13">
    <source>
        <dbReference type="RefSeq" id="XP_026672987.1"/>
    </source>
</evidence>
<reference evidence="13" key="1">
    <citation type="submission" date="2025-08" db="UniProtKB">
        <authorList>
            <consortium name="RefSeq"/>
        </authorList>
    </citation>
    <scope>IDENTIFICATION</scope>
    <source>
        <tissue evidence="13">Whole body</tissue>
    </source>
</reference>
<evidence type="ECO:0000256" key="8">
    <source>
        <dbReference type="ARBA" id="ARBA00023180"/>
    </source>
</evidence>
<evidence type="ECO:0000256" key="10">
    <source>
        <dbReference type="SAM" id="MobiDB-lite"/>
    </source>
</evidence>
<keyword evidence="7 9" id="KW-1015">Disulfide bond</keyword>
<evidence type="ECO:0000313" key="12">
    <source>
        <dbReference type="Proteomes" id="UP000694925"/>
    </source>
</evidence>
<dbReference type="InterPro" id="IPR051216">
    <property type="entry name" value="Teneurin"/>
</dbReference>
<keyword evidence="3" id="KW-0812">Transmembrane</keyword>
<dbReference type="Pfam" id="PF21700">
    <property type="entry name" value="EGF_DL_JAG"/>
    <property type="match status" value="1"/>
</dbReference>
<evidence type="ECO:0000256" key="9">
    <source>
        <dbReference type="PROSITE-ProRule" id="PRU00076"/>
    </source>
</evidence>